<name>W4GQ48_APHAT</name>
<dbReference type="PANTHER" id="PTHR24058:SF103">
    <property type="entry name" value="SERINE_THREONINE-PROTEIN KINASE PRP4 HOMOLOG"/>
    <property type="match status" value="1"/>
</dbReference>
<evidence type="ECO:0000256" key="9">
    <source>
        <dbReference type="SAM" id="MobiDB-lite"/>
    </source>
</evidence>
<dbReference type="AlphaFoldDB" id="W4GQ48"/>
<evidence type="ECO:0000256" key="8">
    <source>
        <dbReference type="PROSITE-ProRule" id="PRU10141"/>
    </source>
</evidence>
<organism evidence="11">
    <name type="scientific">Aphanomyces astaci</name>
    <name type="common">Crayfish plague agent</name>
    <dbReference type="NCBI Taxonomy" id="112090"/>
    <lineage>
        <taxon>Eukaryota</taxon>
        <taxon>Sar</taxon>
        <taxon>Stramenopiles</taxon>
        <taxon>Oomycota</taxon>
        <taxon>Saprolegniomycetes</taxon>
        <taxon>Saprolegniales</taxon>
        <taxon>Verrucalvaceae</taxon>
        <taxon>Aphanomyces</taxon>
    </lineage>
</organism>
<feature type="compositionally biased region" description="Low complexity" evidence="9">
    <location>
        <begin position="99"/>
        <end position="113"/>
    </location>
</feature>
<dbReference type="STRING" id="112090.W4GQ48"/>
<feature type="compositionally biased region" description="Basic and acidic residues" evidence="9">
    <location>
        <begin position="13"/>
        <end position="41"/>
    </location>
</feature>
<evidence type="ECO:0000256" key="2">
    <source>
        <dbReference type="ARBA" id="ARBA00022527"/>
    </source>
</evidence>
<reference evidence="11" key="1">
    <citation type="submission" date="2013-12" db="EMBL/GenBank/DDBJ databases">
        <title>The Genome Sequence of Aphanomyces astaci APO3.</title>
        <authorList>
            <consortium name="The Broad Institute Genomics Platform"/>
            <person name="Russ C."/>
            <person name="Tyler B."/>
            <person name="van West P."/>
            <person name="Dieguez-Uribeondo J."/>
            <person name="Young S.K."/>
            <person name="Zeng Q."/>
            <person name="Gargeya S."/>
            <person name="Fitzgerald M."/>
            <person name="Abouelleil A."/>
            <person name="Alvarado L."/>
            <person name="Chapman S.B."/>
            <person name="Gainer-Dewar J."/>
            <person name="Goldberg J."/>
            <person name="Griggs A."/>
            <person name="Gujja S."/>
            <person name="Hansen M."/>
            <person name="Howarth C."/>
            <person name="Imamovic A."/>
            <person name="Ireland A."/>
            <person name="Larimer J."/>
            <person name="McCowan C."/>
            <person name="Murphy C."/>
            <person name="Pearson M."/>
            <person name="Poon T.W."/>
            <person name="Priest M."/>
            <person name="Roberts A."/>
            <person name="Saif S."/>
            <person name="Shea T."/>
            <person name="Sykes S."/>
            <person name="Wortman J."/>
            <person name="Nusbaum C."/>
            <person name="Birren B."/>
        </authorList>
    </citation>
    <scope>NUCLEOTIDE SEQUENCE [LARGE SCALE GENOMIC DNA]</scope>
    <source>
        <strain evidence="11">APO3</strain>
    </source>
</reference>
<accession>W4GQ48</accession>
<feature type="compositionally biased region" description="Pro residues" evidence="9">
    <location>
        <begin position="298"/>
        <end position="310"/>
    </location>
</feature>
<feature type="region of interest" description="Disordered" evidence="9">
    <location>
        <begin position="362"/>
        <end position="440"/>
    </location>
</feature>
<feature type="compositionally biased region" description="Low complexity" evidence="9">
    <location>
        <begin position="362"/>
        <end position="372"/>
    </location>
</feature>
<dbReference type="Pfam" id="PF00069">
    <property type="entry name" value="Pkinase"/>
    <property type="match status" value="1"/>
</dbReference>
<feature type="compositionally biased region" description="Polar residues" evidence="9">
    <location>
        <begin position="191"/>
        <end position="202"/>
    </location>
</feature>
<evidence type="ECO:0000256" key="1">
    <source>
        <dbReference type="ARBA" id="ARBA00012513"/>
    </source>
</evidence>
<feature type="domain" description="Protein kinase" evidence="10">
    <location>
        <begin position="526"/>
        <end position="851"/>
    </location>
</feature>
<evidence type="ECO:0000256" key="3">
    <source>
        <dbReference type="ARBA" id="ARBA00022679"/>
    </source>
</evidence>
<dbReference type="Gene3D" id="3.30.200.20">
    <property type="entry name" value="Phosphorylase Kinase, domain 1"/>
    <property type="match status" value="1"/>
</dbReference>
<protein>
    <recommendedName>
        <fullName evidence="1">non-specific serine/threonine protein kinase</fullName>
        <ecNumber evidence="1">2.7.11.1</ecNumber>
    </recommendedName>
</protein>
<evidence type="ECO:0000259" key="10">
    <source>
        <dbReference type="PROSITE" id="PS50011"/>
    </source>
</evidence>
<dbReference type="InterPro" id="IPR050494">
    <property type="entry name" value="Ser_Thr_dual-spec_kinase"/>
</dbReference>
<feature type="compositionally biased region" description="Low complexity" evidence="9">
    <location>
        <begin position="311"/>
        <end position="327"/>
    </location>
</feature>
<keyword evidence="3" id="KW-0808">Transferase</keyword>
<evidence type="ECO:0000256" key="4">
    <source>
        <dbReference type="ARBA" id="ARBA00022741"/>
    </source>
</evidence>
<dbReference type="VEuPathDB" id="FungiDB:H257_05973"/>
<dbReference type="InterPro" id="IPR000719">
    <property type="entry name" value="Prot_kinase_dom"/>
</dbReference>
<feature type="region of interest" description="Disordered" evidence="9">
    <location>
        <begin position="1"/>
        <end position="327"/>
    </location>
</feature>
<evidence type="ECO:0000313" key="11">
    <source>
        <dbReference type="EMBL" id="ETV81451.1"/>
    </source>
</evidence>
<feature type="compositionally biased region" description="Basic and acidic residues" evidence="9">
    <location>
        <begin position="70"/>
        <end position="81"/>
    </location>
</feature>
<feature type="compositionally biased region" description="Low complexity" evidence="9">
    <location>
        <begin position="143"/>
        <end position="172"/>
    </location>
</feature>
<comment type="similarity">
    <text evidence="7">Belongs to the protein kinase superfamily. CMGC Ser/Thr protein kinase family.</text>
</comment>
<dbReference type="InterPro" id="IPR008271">
    <property type="entry name" value="Ser/Thr_kinase_AS"/>
</dbReference>
<feature type="binding site" evidence="8">
    <location>
        <position position="557"/>
    </location>
    <ligand>
        <name>ATP</name>
        <dbReference type="ChEBI" id="CHEBI:30616"/>
    </ligand>
</feature>
<dbReference type="Gene3D" id="1.10.510.10">
    <property type="entry name" value="Transferase(Phosphotransferase) domain 1"/>
    <property type="match status" value="1"/>
</dbReference>
<feature type="compositionally biased region" description="Low complexity" evidence="9">
    <location>
        <begin position="431"/>
        <end position="440"/>
    </location>
</feature>
<feature type="compositionally biased region" description="Low complexity" evidence="9">
    <location>
        <begin position="407"/>
        <end position="418"/>
    </location>
</feature>
<dbReference type="PROSITE" id="PS00107">
    <property type="entry name" value="PROTEIN_KINASE_ATP"/>
    <property type="match status" value="1"/>
</dbReference>
<dbReference type="GO" id="GO:0005524">
    <property type="term" value="F:ATP binding"/>
    <property type="evidence" value="ECO:0007669"/>
    <property type="project" value="UniProtKB-UniRule"/>
</dbReference>
<dbReference type="PRINTS" id="PR01217">
    <property type="entry name" value="PRICHEXTENSN"/>
</dbReference>
<feature type="compositionally biased region" description="Pro residues" evidence="9">
    <location>
        <begin position="247"/>
        <end position="290"/>
    </location>
</feature>
<dbReference type="EC" id="2.7.11.1" evidence="1"/>
<proteinExistence type="inferred from homology"/>
<evidence type="ECO:0000256" key="6">
    <source>
        <dbReference type="ARBA" id="ARBA00022840"/>
    </source>
</evidence>
<feature type="compositionally biased region" description="Basic residues" evidence="9">
    <location>
        <begin position="42"/>
        <end position="55"/>
    </location>
</feature>
<keyword evidence="5 11" id="KW-0418">Kinase</keyword>
<gene>
    <name evidence="11" type="ORF">H257_05973</name>
</gene>
<feature type="compositionally biased region" description="Basic and acidic residues" evidence="9">
    <location>
        <begin position="125"/>
        <end position="136"/>
    </location>
</feature>
<dbReference type="PROSITE" id="PS00108">
    <property type="entry name" value="PROTEIN_KINASE_ST"/>
    <property type="match status" value="1"/>
</dbReference>
<dbReference type="SMART" id="SM00220">
    <property type="entry name" value="S_TKc"/>
    <property type="match status" value="1"/>
</dbReference>
<evidence type="ECO:0000256" key="7">
    <source>
        <dbReference type="ARBA" id="ARBA00023596"/>
    </source>
</evidence>
<dbReference type="FunFam" id="1.10.510.10:FF:000078">
    <property type="entry name" value="Serine/threonine-protein kinase PRP4 homolog"/>
    <property type="match status" value="1"/>
</dbReference>
<dbReference type="GO" id="GO:0004674">
    <property type="term" value="F:protein serine/threonine kinase activity"/>
    <property type="evidence" value="ECO:0007669"/>
    <property type="project" value="UniProtKB-KW"/>
</dbReference>
<dbReference type="OrthoDB" id="3967at2759"/>
<keyword evidence="4 8" id="KW-0547">Nucleotide-binding</keyword>
<sequence>MVEGKASSRRSGRSPDRHPRGRRDRSSSRERRHRRDDDHRRRDSKKRKHSRSSRSRSREGNKHRSTASRSSRDTDKVKKTSDVVAIEPIEGTSDASKLAVVNEVSTAVEVVSSQPSTVKPKKSSRFSDKKGARSFDDDVLVGAPSVVPSAAPKPTTSSTTTTTNGAGTPAASKESVKGTISDIFRIDNVVPTATNKSLSKPGSLSIVLGGHHRPSAAKGVSAATSSPQLSSKPPPPPRPPQQGATAKPPPPPRPAGSTAKPPPPPPLASLKPPPPPPPPQLPKPAPPSPPVVAAATKPSPPPPQAAPRPSSPVKAPTATPTSMTPPVAATIDVGSMKLDILKALAAAKSLAATTIGPAIAAADKPSAAPAVPLHEDDAAASGGLELRKSAKPKPSSSTAEPADDPEPTAALSESLLASRSEDDQDDHDARATPTSTPPAAAVTAAAASSVVVDPDNPLKASADHAALEFDMFALDDDVKVGVLSPEKQPDKVSLRPAVLALERHGNHDDSEGYYKANVGEVLNGDYRVMGTVGKGVFSNVLLCKCLKGDGDTTVAVKLIRNNDTMRDAAQLEVRLLTELQTGPRRSKYIVRLLNSFEYRSHAAMVFEPMQMNVREAMKKFGGRDGLALGGVKVFCRQLMLALDHLQTSNIVHADIKPDNMLLDDKQSMVKLCDFGSAFKTGAGEVNDPTPYLVSRYYRAPEVILGLPYDFPVDMWSLGCCLYEMFTGKVLFPGQTNNEMLKMFMELKGRFPTKLMRRHRQVYQEKFLMEPHFDDGLRFCSREIDRVTGTPVVRTLNTIHGTKDLAAALMAAKSHSDDKKLLMELKDLLDKIFVIDPAKRLSVTDALQHPFVMRT</sequence>
<dbReference type="InterPro" id="IPR017441">
    <property type="entry name" value="Protein_kinase_ATP_BS"/>
</dbReference>
<dbReference type="RefSeq" id="XP_009829309.1">
    <property type="nucleotide sequence ID" value="XM_009831007.1"/>
</dbReference>
<keyword evidence="6 8" id="KW-0067">ATP-binding</keyword>
<dbReference type="PANTHER" id="PTHR24058">
    <property type="entry name" value="DUAL SPECIFICITY PROTEIN KINASE"/>
    <property type="match status" value="1"/>
</dbReference>
<evidence type="ECO:0000256" key="5">
    <source>
        <dbReference type="ARBA" id="ARBA00022777"/>
    </source>
</evidence>
<dbReference type="PROSITE" id="PS50011">
    <property type="entry name" value="PROTEIN_KINASE_DOM"/>
    <property type="match status" value="1"/>
</dbReference>
<dbReference type="EMBL" id="KI913124">
    <property type="protein sequence ID" value="ETV81451.1"/>
    <property type="molecule type" value="Genomic_DNA"/>
</dbReference>
<keyword evidence="2" id="KW-0723">Serine/threonine-protein kinase</keyword>
<dbReference type="GeneID" id="20807969"/>
<dbReference type="InterPro" id="IPR011009">
    <property type="entry name" value="Kinase-like_dom_sf"/>
</dbReference>
<dbReference type="SUPFAM" id="SSF56112">
    <property type="entry name" value="Protein kinase-like (PK-like)"/>
    <property type="match status" value="1"/>
</dbReference>